<feature type="domain" description="C1q" evidence="5">
    <location>
        <begin position="70"/>
        <end position="213"/>
    </location>
</feature>
<dbReference type="GO" id="GO:0005576">
    <property type="term" value="C:extracellular region"/>
    <property type="evidence" value="ECO:0007669"/>
    <property type="project" value="UniProtKB-SubCell"/>
</dbReference>
<name>A0A8C4XC18_ERPCA</name>
<dbReference type="SMART" id="SM00110">
    <property type="entry name" value="C1Q"/>
    <property type="match status" value="1"/>
</dbReference>
<protein>
    <submittedName>
        <fullName evidence="6">Cerebellin 18</fullName>
    </submittedName>
</protein>
<evidence type="ECO:0000256" key="3">
    <source>
        <dbReference type="ARBA" id="ARBA00022729"/>
    </source>
</evidence>
<dbReference type="InterPro" id="IPR050822">
    <property type="entry name" value="Cerebellin_Synaptic_Org"/>
</dbReference>
<comment type="subcellular location">
    <subcellularLocation>
        <location evidence="1">Secreted</location>
    </subcellularLocation>
</comment>
<organism evidence="6 7">
    <name type="scientific">Erpetoichthys calabaricus</name>
    <name type="common">Rope fish</name>
    <name type="synonym">Calamoichthys calabaricus</name>
    <dbReference type="NCBI Taxonomy" id="27687"/>
    <lineage>
        <taxon>Eukaryota</taxon>
        <taxon>Metazoa</taxon>
        <taxon>Chordata</taxon>
        <taxon>Craniata</taxon>
        <taxon>Vertebrata</taxon>
        <taxon>Euteleostomi</taxon>
        <taxon>Actinopterygii</taxon>
        <taxon>Polypteriformes</taxon>
        <taxon>Polypteridae</taxon>
        <taxon>Erpetoichthys</taxon>
    </lineage>
</organism>
<reference evidence="6" key="3">
    <citation type="submission" date="2025-09" db="UniProtKB">
        <authorList>
            <consortium name="Ensembl"/>
        </authorList>
    </citation>
    <scope>IDENTIFICATION</scope>
</reference>
<dbReference type="GeneTree" id="ENSGT00940000163520"/>
<dbReference type="AlphaFoldDB" id="A0A8C4XC18"/>
<evidence type="ECO:0000256" key="1">
    <source>
        <dbReference type="ARBA" id="ARBA00004613"/>
    </source>
</evidence>
<dbReference type="Ensembl" id="ENSECRT00000020312.1">
    <property type="protein sequence ID" value="ENSECRP00000019890.1"/>
    <property type="gene ID" value="ENSECRG00000013344.1"/>
</dbReference>
<evidence type="ECO:0000313" key="7">
    <source>
        <dbReference type="Proteomes" id="UP000694620"/>
    </source>
</evidence>
<dbReference type="Pfam" id="PF00386">
    <property type="entry name" value="C1q"/>
    <property type="match status" value="1"/>
</dbReference>
<reference evidence="6" key="2">
    <citation type="submission" date="2025-08" db="UniProtKB">
        <authorList>
            <consortium name="Ensembl"/>
        </authorList>
    </citation>
    <scope>IDENTIFICATION</scope>
</reference>
<accession>A0A8C4XC18</accession>
<dbReference type="Gene3D" id="2.60.120.40">
    <property type="match status" value="1"/>
</dbReference>
<dbReference type="InterPro" id="IPR008983">
    <property type="entry name" value="Tumour_necrosis_fac-like_dom"/>
</dbReference>
<dbReference type="GO" id="GO:0099558">
    <property type="term" value="P:maintenance of synapse structure"/>
    <property type="evidence" value="ECO:0007669"/>
    <property type="project" value="TreeGrafter"/>
</dbReference>
<evidence type="ECO:0000259" key="5">
    <source>
        <dbReference type="PROSITE" id="PS50871"/>
    </source>
</evidence>
<feature type="signal peptide" evidence="4">
    <location>
        <begin position="1"/>
        <end position="21"/>
    </location>
</feature>
<reference evidence="6" key="1">
    <citation type="submission" date="2021-06" db="EMBL/GenBank/DDBJ databases">
        <authorList>
            <consortium name="Wellcome Sanger Institute Data Sharing"/>
        </authorList>
    </citation>
    <scope>NUCLEOTIDE SEQUENCE [LARGE SCALE GENOMIC DNA]</scope>
</reference>
<dbReference type="InterPro" id="IPR001073">
    <property type="entry name" value="C1q_dom"/>
</dbReference>
<evidence type="ECO:0000313" key="6">
    <source>
        <dbReference type="Ensembl" id="ENSECRP00000019890.1"/>
    </source>
</evidence>
<sequence length="214" mass="23810">VCPSSLLSILLLLFLTPLTCPVTQEGQLPCGGWDCNCAFQKKTGCCCGANQLSHLEDFLLDKLTYFDKQVGSQDVAFTALLGRTDCYGPFTSSNTVPYKLVLVNNGNWYNPSLGVFTAPMSGIYRFSFTSSSLEGQGRKIYHQLNLMRNTEVMVSTWEDNYEDLEDSASQSVMMRLEPGDQVYVRLQAGRYLCGDAFRQNSFSGHMVFPVGQLL</sequence>
<feature type="chain" id="PRO_5034589064" evidence="4">
    <location>
        <begin position="22"/>
        <end position="214"/>
    </location>
</feature>
<evidence type="ECO:0000256" key="4">
    <source>
        <dbReference type="SAM" id="SignalP"/>
    </source>
</evidence>
<dbReference type="PANTHER" id="PTHR22923:SF89">
    <property type="entry name" value="CEREBELLIN 18"/>
    <property type="match status" value="1"/>
</dbReference>
<dbReference type="Proteomes" id="UP000694620">
    <property type="component" value="Chromosome 9"/>
</dbReference>
<evidence type="ECO:0000256" key="2">
    <source>
        <dbReference type="ARBA" id="ARBA00022525"/>
    </source>
</evidence>
<dbReference type="SUPFAM" id="SSF49842">
    <property type="entry name" value="TNF-like"/>
    <property type="match status" value="1"/>
</dbReference>
<dbReference type="PANTHER" id="PTHR22923">
    <property type="entry name" value="CEREBELLIN-RELATED"/>
    <property type="match status" value="1"/>
</dbReference>
<keyword evidence="7" id="KW-1185">Reference proteome</keyword>
<dbReference type="PROSITE" id="PS50871">
    <property type="entry name" value="C1Q"/>
    <property type="match status" value="1"/>
</dbReference>
<keyword evidence="3 4" id="KW-0732">Signal</keyword>
<dbReference type="GO" id="GO:0045202">
    <property type="term" value="C:synapse"/>
    <property type="evidence" value="ECO:0007669"/>
    <property type="project" value="TreeGrafter"/>
</dbReference>
<dbReference type="PRINTS" id="PR00007">
    <property type="entry name" value="COMPLEMNTC1Q"/>
</dbReference>
<keyword evidence="2" id="KW-0964">Secreted</keyword>
<proteinExistence type="predicted"/>